<dbReference type="Proteomes" id="UP000326554">
    <property type="component" value="Unassembled WGS sequence"/>
</dbReference>
<dbReference type="AlphaFoldDB" id="A0A5J5GQB3"/>
<gene>
    <name evidence="3" type="primary">xdhC</name>
    <name evidence="3" type="ORF">F3S47_04090</name>
</gene>
<sequence length="247" mass="26021">MTGIRVTVRRSAGSVPREAGAQMLVTADATEGTIGGGRLEWEAMAEARRMLAEGRTRTERTFPLGPALGQCCGGSVTLDFEAAETLEDGPRAPLWVWGAGHVGRAIVATTAPLPHYAITWIDTAPDRFPDTMHGESRLVAADPSAAVRHAPPDAHHLILTYSHEIDLALCHTLLSHGFASAGLIGSATKWARFRSRLAALGHPNAQILRIACPIGDPALGKHPQAIAVGVAAALLRSADRAMGDRTG</sequence>
<organism evidence="3 4">
    <name type="scientific">Histidinibacterium aquaticum</name>
    <dbReference type="NCBI Taxonomy" id="2613962"/>
    <lineage>
        <taxon>Bacteria</taxon>
        <taxon>Pseudomonadati</taxon>
        <taxon>Pseudomonadota</taxon>
        <taxon>Alphaproteobacteria</taxon>
        <taxon>Rhodobacterales</taxon>
        <taxon>Paracoccaceae</taxon>
        <taxon>Histidinibacterium</taxon>
    </lineage>
</organism>
<dbReference type="Pfam" id="PF13478">
    <property type="entry name" value="XdhC_C"/>
    <property type="match status" value="1"/>
</dbReference>
<dbReference type="Gene3D" id="3.40.50.720">
    <property type="entry name" value="NAD(P)-binding Rossmann-like Domain"/>
    <property type="match status" value="1"/>
</dbReference>
<dbReference type="PANTHER" id="PTHR30388:SF6">
    <property type="entry name" value="XANTHINE DEHYDROGENASE SUBUNIT A-RELATED"/>
    <property type="match status" value="1"/>
</dbReference>
<keyword evidence="4" id="KW-1185">Reference proteome</keyword>
<dbReference type="NCBIfam" id="TIGR02964">
    <property type="entry name" value="xanthine_xdhC"/>
    <property type="match status" value="1"/>
</dbReference>
<dbReference type="PANTHER" id="PTHR30388">
    <property type="entry name" value="ALDEHYDE OXIDOREDUCTASE MOLYBDENUM COFACTOR ASSEMBLY PROTEIN"/>
    <property type="match status" value="1"/>
</dbReference>
<dbReference type="InterPro" id="IPR014308">
    <property type="entry name" value="Xanthine_DH_XdhC"/>
</dbReference>
<dbReference type="InterPro" id="IPR027051">
    <property type="entry name" value="XdhC_Rossmann_dom"/>
</dbReference>
<evidence type="ECO:0000313" key="3">
    <source>
        <dbReference type="EMBL" id="KAA9010431.1"/>
    </source>
</evidence>
<comment type="caution">
    <text evidence="3">The sequence shown here is derived from an EMBL/GenBank/DDBJ whole genome shotgun (WGS) entry which is preliminary data.</text>
</comment>
<evidence type="ECO:0000313" key="4">
    <source>
        <dbReference type="Proteomes" id="UP000326554"/>
    </source>
</evidence>
<feature type="domain" description="XdhC Rossmann" evidence="2">
    <location>
        <begin position="94"/>
        <end position="233"/>
    </location>
</feature>
<accession>A0A5J5GQB3</accession>
<name>A0A5J5GQB3_9RHOB</name>
<dbReference type="EMBL" id="VYQE01000001">
    <property type="protein sequence ID" value="KAA9010431.1"/>
    <property type="molecule type" value="Genomic_DNA"/>
</dbReference>
<dbReference type="RefSeq" id="WP_150443917.1">
    <property type="nucleotide sequence ID" value="NZ_VYQE01000001.1"/>
</dbReference>
<evidence type="ECO:0000259" key="2">
    <source>
        <dbReference type="Pfam" id="PF13478"/>
    </source>
</evidence>
<protein>
    <submittedName>
        <fullName evidence="3">Xanthine dehydrogenase accessory protein XdhC</fullName>
    </submittedName>
</protein>
<evidence type="ECO:0000259" key="1">
    <source>
        <dbReference type="Pfam" id="PF02625"/>
    </source>
</evidence>
<feature type="domain" description="XdhC- CoxI" evidence="1">
    <location>
        <begin position="5"/>
        <end position="60"/>
    </location>
</feature>
<reference evidence="3 4" key="1">
    <citation type="submission" date="2019-09" db="EMBL/GenBank/DDBJ databases">
        <authorList>
            <person name="Park J.-S."/>
            <person name="Choi H.-J."/>
        </authorList>
    </citation>
    <scope>NUCLEOTIDE SEQUENCE [LARGE SCALE GENOMIC DNA]</scope>
    <source>
        <strain evidence="3 4">176SS1-4</strain>
    </source>
</reference>
<dbReference type="InterPro" id="IPR052698">
    <property type="entry name" value="MoCofactor_Util/Proc"/>
</dbReference>
<dbReference type="InterPro" id="IPR003777">
    <property type="entry name" value="XdhC_CoxI"/>
</dbReference>
<dbReference type="Pfam" id="PF02625">
    <property type="entry name" value="XdhC_CoxI"/>
    <property type="match status" value="1"/>
</dbReference>
<proteinExistence type="predicted"/>